<sequence length="101" mass="11591">MEYKICDISFKQYKKVENNILKDQPKDMKKSLAMKHDVTLQTSNISHWFAIDGYKDYGATIWYIDPASSGVGISWGHNVPQYSNMGYSKLARIVNGRGIVW</sequence>
<organism evidence="1 2">
    <name type="scientific">Inconstantimicrobium porci</name>
    <dbReference type="NCBI Taxonomy" id="2652291"/>
    <lineage>
        <taxon>Bacteria</taxon>
        <taxon>Bacillati</taxon>
        <taxon>Bacillota</taxon>
        <taxon>Clostridia</taxon>
        <taxon>Eubacteriales</taxon>
        <taxon>Clostridiaceae</taxon>
        <taxon>Inconstantimicrobium</taxon>
    </lineage>
</organism>
<dbReference type="EMBL" id="VULX01000009">
    <property type="protein sequence ID" value="MSR91293.1"/>
    <property type="molecule type" value="Genomic_DNA"/>
</dbReference>
<evidence type="ECO:0000313" key="1">
    <source>
        <dbReference type="EMBL" id="MSR91293.1"/>
    </source>
</evidence>
<keyword evidence="2" id="KW-1185">Reference proteome</keyword>
<evidence type="ECO:0008006" key="3">
    <source>
        <dbReference type="Google" id="ProtNLM"/>
    </source>
</evidence>
<proteinExistence type="predicted"/>
<accession>A0A7X2T1V7</accession>
<comment type="caution">
    <text evidence="1">The sequence shown here is derived from an EMBL/GenBank/DDBJ whole genome shotgun (WGS) entry which is preliminary data.</text>
</comment>
<gene>
    <name evidence="1" type="ORF">FYJ33_07670</name>
</gene>
<dbReference type="RefSeq" id="WP_154531183.1">
    <property type="nucleotide sequence ID" value="NZ_VULX01000009.1"/>
</dbReference>
<reference evidence="1 2" key="1">
    <citation type="submission" date="2019-08" db="EMBL/GenBank/DDBJ databases">
        <title>In-depth cultivation of the pig gut microbiome towards novel bacterial diversity and tailored functional studies.</title>
        <authorList>
            <person name="Wylensek D."/>
            <person name="Hitch T.C.A."/>
            <person name="Clavel T."/>
        </authorList>
    </citation>
    <scope>NUCLEOTIDE SEQUENCE [LARGE SCALE GENOMIC DNA]</scope>
    <source>
        <strain evidence="1 2">WCA-383-APC-5B</strain>
    </source>
</reference>
<name>A0A7X2T1V7_9CLOT</name>
<dbReference type="AlphaFoldDB" id="A0A7X2T1V7"/>
<evidence type="ECO:0000313" key="2">
    <source>
        <dbReference type="Proteomes" id="UP000460287"/>
    </source>
</evidence>
<dbReference type="Proteomes" id="UP000460287">
    <property type="component" value="Unassembled WGS sequence"/>
</dbReference>
<protein>
    <recommendedName>
        <fullName evidence="3">Peptidase C39-like domain-containing protein</fullName>
    </recommendedName>
</protein>